<dbReference type="EMBL" id="JAYKXP010000022">
    <property type="protein sequence ID" value="KAK7046145.1"/>
    <property type="molecule type" value="Genomic_DNA"/>
</dbReference>
<evidence type="ECO:0000256" key="9">
    <source>
        <dbReference type="SAM" id="MobiDB-lite"/>
    </source>
</evidence>
<dbReference type="InterPro" id="IPR002401">
    <property type="entry name" value="Cyt_P450_E_grp-I"/>
</dbReference>
<dbReference type="GO" id="GO:0005506">
    <property type="term" value="F:iron ion binding"/>
    <property type="evidence" value="ECO:0007669"/>
    <property type="project" value="InterPro"/>
</dbReference>
<dbReference type="InterPro" id="IPR050364">
    <property type="entry name" value="Cytochrome_P450_fung"/>
</dbReference>
<dbReference type="GO" id="GO:0016705">
    <property type="term" value="F:oxidoreductase activity, acting on paired donors, with incorporation or reduction of molecular oxygen"/>
    <property type="evidence" value="ECO:0007669"/>
    <property type="project" value="InterPro"/>
</dbReference>
<protein>
    <recommendedName>
        <fullName evidence="12">Cytochrome P450</fullName>
    </recommendedName>
</protein>
<evidence type="ECO:0000313" key="10">
    <source>
        <dbReference type="EMBL" id="KAK7046145.1"/>
    </source>
</evidence>
<evidence type="ECO:0000256" key="3">
    <source>
        <dbReference type="ARBA" id="ARBA00010617"/>
    </source>
</evidence>
<evidence type="ECO:0000256" key="8">
    <source>
        <dbReference type="ARBA" id="ARBA00023033"/>
    </source>
</evidence>
<evidence type="ECO:0000256" key="1">
    <source>
        <dbReference type="ARBA" id="ARBA00001971"/>
    </source>
</evidence>
<keyword evidence="8" id="KW-0503">Monooxygenase</keyword>
<dbReference type="Pfam" id="PF00067">
    <property type="entry name" value="p450"/>
    <property type="match status" value="1"/>
</dbReference>
<dbReference type="PANTHER" id="PTHR46300">
    <property type="entry name" value="P450, PUTATIVE (EUROFUNG)-RELATED-RELATED"/>
    <property type="match status" value="1"/>
</dbReference>
<evidence type="ECO:0000256" key="2">
    <source>
        <dbReference type="ARBA" id="ARBA00005179"/>
    </source>
</evidence>
<dbReference type="PANTHER" id="PTHR46300:SF5">
    <property type="entry name" value="CYTOCHROME P450"/>
    <property type="match status" value="1"/>
</dbReference>
<keyword evidence="4" id="KW-0349">Heme</keyword>
<evidence type="ECO:0008006" key="12">
    <source>
        <dbReference type="Google" id="ProtNLM"/>
    </source>
</evidence>
<accession>A0AAW0D153</accession>
<proteinExistence type="inferred from homology"/>
<keyword evidence="5" id="KW-0479">Metal-binding</keyword>
<evidence type="ECO:0000256" key="4">
    <source>
        <dbReference type="ARBA" id="ARBA00022617"/>
    </source>
</evidence>
<dbReference type="GO" id="GO:0020037">
    <property type="term" value="F:heme binding"/>
    <property type="evidence" value="ECO:0007669"/>
    <property type="project" value="InterPro"/>
</dbReference>
<evidence type="ECO:0000313" key="11">
    <source>
        <dbReference type="Proteomes" id="UP001383192"/>
    </source>
</evidence>
<keyword evidence="6" id="KW-0560">Oxidoreductase</keyword>
<dbReference type="InterPro" id="IPR036396">
    <property type="entry name" value="Cyt_P450_sf"/>
</dbReference>
<feature type="region of interest" description="Disordered" evidence="9">
    <location>
        <begin position="1"/>
        <end position="21"/>
    </location>
</feature>
<comment type="cofactor">
    <cofactor evidence="1">
        <name>heme</name>
        <dbReference type="ChEBI" id="CHEBI:30413"/>
    </cofactor>
</comment>
<gene>
    <name evidence="10" type="ORF">VNI00_007148</name>
</gene>
<dbReference type="AlphaFoldDB" id="A0AAW0D153"/>
<dbReference type="SUPFAM" id="SSF48264">
    <property type="entry name" value="Cytochrome P450"/>
    <property type="match status" value="1"/>
</dbReference>
<keyword evidence="7" id="KW-0408">Iron</keyword>
<sequence length="357" mass="40778">MLESYHWRSKERRSRNGPKSMPTGDVMYLKVFNREMIVLNSIEAAHDLLDKRSANYSSRPYFPILEMMGWGGTIVLMRYGKQYIKLRKTFQQYFYHRETLVRDFVPVQTREARLLAKNLLTGTAPVDAVGRFGIANSMSMTYGSSLFSAEPDTYVHLGHEIEDAVNNGGPVGGTPVDFFPILARFPSWFPGTYYGRRALMKRPIVRRIFDYPWEQFVAKRKTEKYNEPCFVTHLLHKAMEGNPSNDQGLSTEEIEEIKGQASAAYTGGFDTVRTFNARLVYATIMVFLLSMVLHPEEQQKAQKEIDTVVGNTRLPQFEDRPSLPYVESVLQEVLRWGPAVPLGDVPRLSPETSANEL</sequence>
<dbReference type="GO" id="GO:0004497">
    <property type="term" value="F:monooxygenase activity"/>
    <property type="evidence" value="ECO:0007669"/>
    <property type="project" value="UniProtKB-KW"/>
</dbReference>
<dbReference type="Proteomes" id="UP001383192">
    <property type="component" value="Unassembled WGS sequence"/>
</dbReference>
<dbReference type="InterPro" id="IPR001128">
    <property type="entry name" value="Cyt_P450"/>
</dbReference>
<name>A0AAW0D153_9AGAR</name>
<evidence type="ECO:0000256" key="5">
    <source>
        <dbReference type="ARBA" id="ARBA00022723"/>
    </source>
</evidence>
<comment type="caution">
    <text evidence="10">The sequence shown here is derived from an EMBL/GenBank/DDBJ whole genome shotgun (WGS) entry which is preliminary data.</text>
</comment>
<comment type="pathway">
    <text evidence="2">Secondary metabolite biosynthesis.</text>
</comment>
<organism evidence="10 11">
    <name type="scientific">Paramarasmius palmivorus</name>
    <dbReference type="NCBI Taxonomy" id="297713"/>
    <lineage>
        <taxon>Eukaryota</taxon>
        <taxon>Fungi</taxon>
        <taxon>Dikarya</taxon>
        <taxon>Basidiomycota</taxon>
        <taxon>Agaricomycotina</taxon>
        <taxon>Agaricomycetes</taxon>
        <taxon>Agaricomycetidae</taxon>
        <taxon>Agaricales</taxon>
        <taxon>Marasmiineae</taxon>
        <taxon>Marasmiaceae</taxon>
        <taxon>Paramarasmius</taxon>
    </lineage>
</organism>
<comment type="similarity">
    <text evidence="3">Belongs to the cytochrome P450 family.</text>
</comment>
<evidence type="ECO:0000256" key="7">
    <source>
        <dbReference type="ARBA" id="ARBA00023004"/>
    </source>
</evidence>
<keyword evidence="11" id="KW-1185">Reference proteome</keyword>
<dbReference type="Gene3D" id="1.10.630.10">
    <property type="entry name" value="Cytochrome P450"/>
    <property type="match status" value="1"/>
</dbReference>
<dbReference type="PRINTS" id="PR00463">
    <property type="entry name" value="EP450I"/>
</dbReference>
<evidence type="ECO:0000256" key="6">
    <source>
        <dbReference type="ARBA" id="ARBA00023002"/>
    </source>
</evidence>
<reference evidence="10 11" key="1">
    <citation type="submission" date="2024-01" db="EMBL/GenBank/DDBJ databases">
        <title>A draft genome for a cacao thread blight-causing isolate of Paramarasmius palmivorus.</title>
        <authorList>
            <person name="Baruah I.K."/>
            <person name="Bukari Y."/>
            <person name="Amoako-Attah I."/>
            <person name="Meinhardt L.W."/>
            <person name="Bailey B.A."/>
            <person name="Cohen S.P."/>
        </authorList>
    </citation>
    <scope>NUCLEOTIDE SEQUENCE [LARGE SCALE GENOMIC DNA]</scope>
    <source>
        <strain evidence="10 11">GH-12</strain>
    </source>
</reference>